<proteinExistence type="inferred from homology"/>
<evidence type="ECO:0000256" key="2">
    <source>
        <dbReference type="ARBA" id="ARBA00023015"/>
    </source>
</evidence>
<sequence length="558" mass="64099">MGDLTKELAGLKGFEEGRRVKHLSVMKPLAAQLEEVADLVENLEVKVVAEEKLEELTDEVIEEISRSDPVKLYLKEMGQARLLSREEEVEVAKVIEEGEHQALAAAVKARGTVAEILNICEEFFAGRLKAREIVRDLDDCFTDEEEEVEERNQGLKGLLLELRSLARELLNLEAEVASLKDKKARLRLRQRINKLREEVLVRLLQVRLDKRCLERLTAPVLKAFEEIRRARKELDACERESGHSLPRLVAYFSRTNGHFGEIEKAAHKLGLNINQFLEFRARYLLAKKAIKEAEERCGLPAKKLEAVAKEVELGLFKARQAKEELIKANLRLVVSIAKKYTGRGLQFLDLIQEGNIGLMKAVEKFDYRRGYKFSTYATWWIRQAITRAIADQARTIRIPVHMIETINKLVRVSLQIYQETGQEPTPEEIAARMELPVEKVRKILKIAKEPISLETPIGEDEDSHLGDFIEDPRVPAPDQVAVSLSLIEQTRRVLATLTPREEKVLRMRFGIGERGEHTLEEVGREFKVTRERIRQIEAKALRKLRHPSRSRKLRCFIK</sequence>
<dbReference type="GO" id="GO:0016987">
    <property type="term" value="F:sigma factor activity"/>
    <property type="evidence" value="ECO:0007669"/>
    <property type="project" value="UniProtKB-UniRule"/>
</dbReference>
<dbReference type="PRINTS" id="PR00046">
    <property type="entry name" value="SIGMA70FCT"/>
</dbReference>
<dbReference type="InterPro" id="IPR050239">
    <property type="entry name" value="Sigma-70_RNA_pol_init_factors"/>
</dbReference>
<evidence type="ECO:0000313" key="10">
    <source>
        <dbReference type="EMBL" id="HHI96280.1"/>
    </source>
</evidence>
<feature type="coiled-coil region" evidence="7">
    <location>
        <begin position="33"/>
        <end position="66"/>
    </location>
</feature>
<dbReference type="Gene3D" id="1.10.10.10">
    <property type="entry name" value="Winged helix-like DNA-binding domain superfamily/Winged helix DNA-binding domain"/>
    <property type="match status" value="2"/>
</dbReference>
<dbReference type="InterPro" id="IPR013324">
    <property type="entry name" value="RNA_pol_sigma_r3/r4-like"/>
</dbReference>
<evidence type="ECO:0000259" key="8">
    <source>
        <dbReference type="PROSITE" id="PS00715"/>
    </source>
</evidence>
<dbReference type="EMBL" id="DROK01000011">
    <property type="protein sequence ID" value="HHI96280.1"/>
    <property type="molecule type" value="Genomic_DNA"/>
</dbReference>
<feature type="DNA-binding region" description="H-T-H motif" evidence="6">
    <location>
        <begin position="519"/>
        <end position="538"/>
    </location>
</feature>
<dbReference type="InterPro" id="IPR007627">
    <property type="entry name" value="RNA_pol_sigma70_r2"/>
</dbReference>
<dbReference type="InterPro" id="IPR028630">
    <property type="entry name" value="Sigma70_RpoD"/>
</dbReference>
<dbReference type="NCBIfam" id="NF004208">
    <property type="entry name" value="PRK05658.1"/>
    <property type="match status" value="1"/>
</dbReference>
<feature type="region of interest" description="Sigma-70 factor domain-4" evidence="6">
    <location>
        <begin position="493"/>
        <end position="546"/>
    </location>
</feature>
<organism evidence="10">
    <name type="scientific">Thermodesulfatator atlanticus</name>
    <dbReference type="NCBI Taxonomy" id="501497"/>
    <lineage>
        <taxon>Bacteria</taxon>
        <taxon>Pseudomonadati</taxon>
        <taxon>Thermodesulfobacteriota</taxon>
        <taxon>Thermodesulfobacteria</taxon>
        <taxon>Thermodesulfobacteriales</taxon>
        <taxon>Thermodesulfatatoraceae</taxon>
        <taxon>Thermodesulfatator</taxon>
    </lineage>
</organism>
<dbReference type="PROSITE" id="PS00716">
    <property type="entry name" value="SIGMA70_2"/>
    <property type="match status" value="1"/>
</dbReference>
<dbReference type="GO" id="GO:0003677">
    <property type="term" value="F:DNA binding"/>
    <property type="evidence" value="ECO:0007669"/>
    <property type="project" value="UniProtKB-UniRule"/>
</dbReference>
<dbReference type="Pfam" id="PF04545">
    <property type="entry name" value="Sigma70_r4"/>
    <property type="match status" value="1"/>
</dbReference>
<dbReference type="FunFam" id="1.10.10.10:FF:000002">
    <property type="entry name" value="RNA polymerase sigma factor SigA"/>
    <property type="match status" value="1"/>
</dbReference>
<reference evidence="10" key="1">
    <citation type="journal article" date="2020" name="mSystems">
        <title>Genome- and Community-Level Interaction Insights into Carbon Utilization and Element Cycling Functions of Hydrothermarchaeota in Hydrothermal Sediment.</title>
        <authorList>
            <person name="Zhou Z."/>
            <person name="Liu Y."/>
            <person name="Xu W."/>
            <person name="Pan J."/>
            <person name="Luo Z.H."/>
            <person name="Li M."/>
        </authorList>
    </citation>
    <scope>NUCLEOTIDE SEQUENCE [LARGE SCALE GENOMIC DNA]</scope>
    <source>
        <strain evidence="10">HyVt-533</strain>
    </source>
</reference>
<evidence type="ECO:0000256" key="1">
    <source>
        <dbReference type="ARBA" id="ARBA00022490"/>
    </source>
</evidence>
<feature type="domain" description="RNA polymerase sigma-70" evidence="8">
    <location>
        <begin position="349"/>
        <end position="362"/>
    </location>
</feature>
<dbReference type="SUPFAM" id="SSF88659">
    <property type="entry name" value="Sigma3 and sigma4 domains of RNA polymerase sigma factors"/>
    <property type="match status" value="2"/>
</dbReference>
<evidence type="ECO:0000256" key="4">
    <source>
        <dbReference type="ARBA" id="ARBA00023125"/>
    </source>
</evidence>
<dbReference type="InterPro" id="IPR013325">
    <property type="entry name" value="RNA_pol_sigma_r2"/>
</dbReference>
<feature type="short sequence motif" description="Interaction with polymerase core subunit RpoC" evidence="6">
    <location>
        <begin position="349"/>
        <end position="352"/>
    </location>
</feature>
<dbReference type="GO" id="GO:0005737">
    <property type="term" value="C:cytoplasm"/>
    <property type="evidence" value="ECO:0007669"/>
    <property type="project" value="UniProtKB-SubCell"/>
</dbReference>
<evidence type="ECO:0000259" key="9">
    <source>
        <dbReference type="PROSITE" id="PS00716"/>
    </source>
</evidence>
<dbReference type="InterPro" id="IPR036388">
    <property type="entry name" value="WH-like_DNA-bd_sf"/>
</dbReference>
<dbReference type="InterPro" id="IPR000943">
    <property type="entry name" value="RNA_pol_sigma70"/>
</dbReference>
<dbReference type="CDD" id="cd06171">
    <property type="entry name" value="Sigma70_r4"/>
    <property type="match status" value="1"/>
</dbReference>
<keyword evidence="4 6" id="KW-0238">DNA-binding</keyword>
<dbReference type="PANTHER" id="PTHR30603">
    <property type="entry name" value="RNA POLYMERASE SIGMA FACTOR RPO"/>
    <property type="match status" value="1"/>
</dbReference>
<keyword evidence="2 6" id="KW-0805">Transcription regulation</keyword>
<dbReference type="InterPro" id="IPR007630">
    <property type="entry name" value="RNA_pol_sigma70_r4"/>
</dbReference>
<feature type="region of interest" description="Sigma-70 factor domain-2" evidence="6">
    <location>
        <begin position="325"/>
        <end position="395"/>
    </location>
</feature>
<keyword evidence="1 6" id="KW-0963">Cytoplasm</keyword>
<name>A0A7V5NY10_9BACT</name>
<dbReference type="FunFam" id="1.10.601.10:FF:000001">
    <property type="entry name" value="RNA polymerase sigma factor SigA"/>
    <property type="match status" value="1"/>
</dbReference>
<dbReference type="PROSITE" id="PS00715">
    <property type="entry name" value="SIGMA70_1"/>
    <property type="match status" value="1"/>
</dbReference>
<dbReference type="AlphaFoldDB" id="A0A7V5NY10"/>
<comment type="function">
    <text evidence="6">Sigma factors are initiation factors that promote the attachment of RNA polymerase to specific initiation sites and are then released. This sigma factor is the primary sigma factor during exponential growth.</text>
</comment>
<dbReference type="GO" id="GO:0006352">
    <property type="term" value="P:DNA-templated transcription initiation"/>
    <property type="evidence" value="ECO:0007669"/>
    <property type="project" value="UniProtKB-UniRule"/>
</dbReference>
<comment type="similarity">
    <text evidence="6">Belongs to the sigma-70 factor family. RpoD/SigA subfamily.</text>
</comment>
<gene>
    <name evidence="10" type="primary">rpoD</name>
    <name evidence="6" type="synonym">sigA</name>
    <name evidence="10" type="ORF">ENJ96_00310</name>
</gene>
<comment type="subunit">
    <text evidence="6">Interacts transiently with the RNA polymerase catalytic core.</text>
</comment>
<dbReference type="SUPFAM" id="SSF88946">
    <property type="entry name" value="Sigma2 domain of RNA polymerase sigma factors"/>
    <property type="match status" value="1"/>
</dbReference>
<evidence type="ECO:0000256" key="3">
    <source>
        <dbReference type="ARBA" id="ARBA00023082"/>
    </source>
</evidence>
<dbReference type="InterPro" id="IPR014284">
    <property type="entry name" value="RNA_pol_sigma-70_dom"/>
</dbReference>
<dbReference type="NCBIfam" id="TIGR02937">
    <property type="entry name" value="sigma70-ECF"/>
    <property type="match status" value="1"/>
</dbReference>
<dbReference type="HAMAP" id="MF_00963">
    <property type="entry name" value="Sigma70_RpoD_SigA"/>
    <property type="match status" value="1"/>
</dbReference>
<feature type="coiled-coil region" evidence="7">
    <location>
        <begin position="155"/>
        <end position="189"/>
    </location>
</feature>
<dbReference type="PANTHER" id="PTHR30603:SF60">
    <property type="entry name" value="RNA POLYMERASE SIGMA FACTOR RPOD"/>
    <property type="match status" value="1"/>
</dbReference>
<dbReference type="Pfam" id="PF00140">
    <property type="entry name" value="Sigma70_r1_2"/>
    <property type="match status" value="1"/>
</dbReference>
<dbReference type="InterPro" id="IPR007624">
    <property type="entry name" value="RNA_pol_sigma70_r3"/>
</dbReference>
<feature type="domain" description="RNA polymerase sigma-70" evidence="9">
    <location>
        <begin position="518"/>
        <end position="544"/>
    </location>
</feature>
<protein>
    <recommendedName>
        <fullName evidence="6">RNA polymerase sigma factor SigA</fullName>
    </recommendedName>
</protein>
<keyword evidence="5 6" id="KW-0804">Transcription</keyword>
<dbReference type="InterPro" id="IPR009042">
    <property type="entry name" value="RNA_pol_sigma70_r1_2"/>
</dbReference>
<accession>A0A7V5NY10</accession>
<dbReference type="Pfam" id="PF04539">
    <property type="entry name" value="Sigma70_r3"/>
    <property type="match status" value="1"/>
</dbReference>
<dbReference type="InterPro" id="IPR012760">
    <property type="entry name" value="RNA_pol_sigma_RpoD_C"/>
</dbReference>
<keyword evidence="7" id="KW-0175">Coiled coil</keyword>
<evidence type="ECO:0000256" key="6">
    <source>
        <dbReference type="HAMAP-Rule" id="MF_00963"/>
    </source>
</evidence>
<comment type="subcellular location">
    <subcellularLocation>
        <location evidence="6">Cytoplasm</location>
    </subcellularLocation>
</comment>
<dbReference type="Gene3D" id="1.10.601.10">
    <property type="entry name" value="RNA Polymerase Primary Sigma Factor"/>
    <property type="match status" value="1"/>
</dbReference>
<comment type="caution">
    <text evidence="10">The sequence shown here is derived from an EMBL/GenBank/DDBJ whole genome shotgun (WGS) entry which is preliminary data.</text>
</comment>
<dbReference type="Pfam" id="PF04542">
    <property type="entry name" value="Sigma70_r2"/>
    <property type="match status" value="1"/>
</dbReference>
<dbReference type="Proteomes" id="UP000886101">
    <property type="component" value="Unassembled WGS sequence"/>
</dbReference>
<keyword evidence="3 6" id="KW-0731">Sigma factor</keyword>
<evidence type="ECO:0000256" key="5">
    <source>
        <dbReference type="ARBA" id="ARBA00023163"/>
    </source>
</evidence>
<dbReference type="NCBIfam" id="TIGR02393">
    <property type="entry name" value="RpoD_Cterm"/>
    <property type="match status" value="1"/>
</dbReference>
<evidence type="ECO:0000256" key="7">
    <source>
        <dbReference type="SAM" id="Coils"/>
    </source>
</evidence>
<feature type="region of interest" description="Sigma-70 factor domain-3" evidence="6">
    <location>
        <begin position="404"/>
        <end position="480"/>
    </location>
</feature>